<organism evidence="2 3">
    <name type="scientific">Acetilactobacillus jinshanensis</name>
    <dbReference type="NCBI Taxonomy" id="1720083"/>
    <lineage>
        <taxon>Bacteria</taxon>
        <taxon>Bacillati</taxon>
        <taxon>Bacillota</taxon>
        <taxon>Bacilli</taxon>
        <taxon>Lactobacillales</taxon>
        <taxon>Lactobacillaceae</taxon>
        <taxon>Acetilactobacillus</taxon>
    </lineage>
</organism>
<feature type="transmembrane region" description="Helical" evidence="1">
    <location>
        <begin position="20"/>
        <end position="43"/>
    </location>
</feature>
<name>A0A4P6ZJ50_9LACO</name>
<dbReference type="EMBL" id="CP034726">
    <property type="protein sequence ID" value="QBP17676.1"/>
    <property type="molecule type" value="Genomic_DNA"/>
</dbReference>
<keyword evidence="3" id="KW-1185">Reference proteome</keyword>
<reference evidence="3" key="1">
    <citation type="submission" date="2018-12" db="EMBL/GenBank/DDBJ databases">
        <title>A new species of lactobacillus.</title>
        <authorList>
            <person name="Jian Y."/>
            <person name="Xin L."/>
            <person name="Hong Z.J."/>
            <person name="Ming L.Z."/>
            <person name="Hong X.Z."/>
        </authorList>
    </citation>
    <scope>NUCLEOTIDE SEQUENCE [LARGE SCALE GENOMIC DNA]</scope>
    <source>
        <strain evidence="3">HSLZ-75</strain>
    </source>
</reference>
<feature type="transmembrane region" description="Helical" evidence="1">
    <location>
        <begin position="64"/>
        <end position="88"/>
    </location>
</feature>
<dbReference type="KEGG" id="lji:ELX58_00420"/>
<gene>
    <name evidence="2" type="ORF">ELX58_00420</name>
</gene>
<keyword evidence="1" id="KW-0812">Transmembrane</keyword>
<keyword evidence="1" id="KW-0472">Membrane</keyword>
<sequence>MSLLMSILKPHLNIWYPVYYLIFVIVASLFIDIFIAKFGAWLHRYFRVYPPAYDNLNGGSTRRINLLSIINVLVTMITTLADISISFITKFLNPDIIIGTGFKIIDVILFILDIVAIGYNKPIRKLYLWRHDHK</sequence>
<feature type="transmembrane region" description="Helical" evidence="1">
    <location>
        <begin position="100"/>
        <end position="120"/>
    </location>
</feature>
<evidence type="ECO:0000313" key="3">
    <source>
        <dbReference type="Proteomes" id="UP000294321"/>
    </source>
</evidence>
<keyword evidence="1" id="KW-1133">Transmembrane helix</keyword>
<accession>A0A4P6ZJ50</accession>
<protein>
    <submittedName>
        <fullName evidence="2">Uncharacterized protein</fullName>
    </submittedName>
</protein>
<evidence type="ECO:0000313" key="2">
    <source>
        <dbReference type="EMBL" id="QBP17676.1"/>
    </source>
</evidence>
<dbReference type="Proteomes" id="UP000294321">
    <property type="component" value="Chromosome"/>
</dbReference>
<dbReference type="RefSeq" id="WP_133441221.1">
    <property type="nucleotide sequence ID" value="NZ_CP034726.1"/>
</dbReference>
<dbReference type="AlphaFoldDB" id="A0A4P6ZJ50"/>
<proteinExistence type="predicted"/>
<evidence type="ECO:0000256" key="1">
    <source>
        <dbReference type="SAM" id="Phobius"/>
    </source>
</evidence>